<evidence type="ECO:0000313" key="1">
    <source>
        <dbReference type="EMBL" id="JAH61516.1"/>
    </source>
</evidence>
<protein>
    <submittedName>
        <fullName evidence="1">Uncharacterized protein</fullName>
    </submittedName>
</protein>
<dbReference type="EMBL" id="GBXM01047061">
    <property type="protein sequence ID" value="JAH61516.1"/>
    <property type="molecule type" value="Transcribed_RNA"/>
</dbReference>
<proteinExistence type="predicted"/>
<reference evidence="1" key="1">
    <citation type="submission" date="2014-11" db="EMBL/GenBank/DDBJ databases">
        <authorList>
            <person name="Amaro Gonzalez C."/>
        </authorList>
    </citation>
    <scope>NUCLEOTIDE SEQUENCE</scope>
</reference>
<reference evidence="1" key="2">
    <citation type="journal article" date="2015" name="Fish Shellfish Immunol.">
        <title>Early steps in the European eel (Anguilla anguilla)-Vibrio vulnificus interaction in the gills: Role of the RtxA13 toxin.</title>
        <authorList>
            <person name="Callol A."/>
            <person name="Pajuelo D."/>
            <person name="Ebbesson L."/>
            <person name="Teles M."/>
            <person name="MacKenzie S."/>
            <person name="Amaro C."/>
        </authorList>
    </citation>
    <scope>NUCLEOTIDE SEQUENCE</scope>
</reference>
<accession>A0A0E9U6Q0</accession>
<organism evidence="1">
    <name type="scientific">Anguilla anguilla</name>
    <name type="common">European freshwater eel</name>
    <name type="synonym">Muraena anguilla</name>
    <dbReference type="NCBI Taxonomy" id="7936"/>
    <lineage>
        <taxon>Eukaryota</taxon>
        <taxon>Metazoa</taxon>
        <taxon>Chordata</taxon>
        <taxon>Craniata</taxon>
        <taxon>Vertebrata</taxon>
        <taxon>Euteleostomi</taxon>
        <taxon>Actinopterygii</taxon>
        <taxon>Neopterygii</taxon>
        <taxon>Teleostei</taxon>
        <taxon>Anguilliformes</taxon>
        <taxon>Anguillidae</taxon>
        <taxon>Anguilla</taxon>
    </lineage>
</organism>
<name>A0A0E9U6Q0_ANGAN</name>
<sequence>MLNTQIANYPLPPIARFLFDAPFRTMSSAALLLVKVNSGFPPPLHLSCLPFLC</sequence>
<dbReference type="AlphaFoldDB" id="A0A0E9U6Q0"/>